<accession>A0ABY2TNH9</accession>
<proteinExistence type="predicted"/>
<evidence type="ECO:0000313" key="1">
    <source>
        <dbReference type="EMBL" id="TKZ29432.1"/>
    </source>
</evidence>
<keyword evidence="2" id="KW-1185">Reference proteome</keyword>
<gene>
    <name evidence="1" type="ORF">EZH24_11010</name>
</gene>
<dbReference type="RefSeq" id="WP_161976152.1">
    <property type="nucleotide sequence ID" value="NZ_SJDU01000408.1"/>
</dbReference>
<organism evidence="1 2">
    <name type="scientific">Brachyspira catarrhinii</name>
    <dbReference type="NCBI Taxonomy" id="2528966"/>
    <lineage>
        <taxon>Bacteria</taxon>
        <taxon>Pseudomonadati</taxon>
        <taxon>Spirochaetota</taxon>
        <taxon>Spirochaetia</taxon>
        <taxon>Brachyspirales</taxon>
        <taxon>Brachyspiraceae</taxon>
        <taxon>Brachyspira</taxon>
    </lineage>
</organism>
<evidence type="ECO:0000313" key="2">
    <source>
        <dbReference type="Proteomes" id="UP000310168"/>
    </source>
</evidence>
<dbReference type="Proteomes" id="UP000310168">
    <property type="component" value="Unassembled WGS sequence"/>
</dbReference>
<comment type="caution">
    <text evidence="1">The sequence shown here is derived from an EMBL/GenBank/DDBJ whole genome shotgun (WGS) entry which is preliminary data.</text>
</comment>
<name>A0ABY2TNH9_9SPIR</name>
<evidence type="ECO:0008006" key="3">
    <source>
        <dbReference type="Google" id="ProtNLM"/>
    </source>
</evidence>
<protein>
    <recommendedName>
        <fullName evidence="3">Phage morphogenesis protein</fullName>
    </recommendedName>
</protein>
<dbReference type="EMBL" id="SJDU01000408">
    <property type="protein sequence ID" value="TKZ29432.1"/>
    <property type="molecule type" value="Genomic_DNA"/>
</dbReference>
<reference evidence="1 2" key="1">
    <citation type="journal article" date="2019" name="Anaerobe">
        <title>Brachyspira catarrhinii sp. nov., an anaerobic intestinal spirochaete isolated from vervet monkeys may have been misidentified as Brachyspira aalborgi in previous studies.</title>
        <authorList>
            <person name="Phillips N.D."/>
            <person name="La T."/>
            <person name="Hampson D.J."/>
        </authorList>
    </citation>
    <scope>NUCLEOTIDE SEQUENCE [LARGE SCALE GENOMIC DNA]</scope>
    <source>
        <strain evidence="1 2">Z12</strain>
    </source>
</reference>
<sequence>MSLTEEQFNNIARFLYALSRLAIEIKRGNFYKQQYEIFLANWKDTDFENIFKTGGQNIQNPMRAKKNNPNWFKFRKFPAPSQNLLGIWTGETRYALLRGMKVGNKIDVFKRVSNNKIQYGYKAKYKSKDITKYINVNLGVSKEFLDGEAKRIAAVIEDLFGDIVKEYSL</sequence>